<feature type="region of interest" description="Disordered" evidence="1">
    <location>
        <begin position="126"/>
        <end position="207"/>
    </location>
</feature>
<comment type="caution">
    <text evidence="2">The sequence shown here is derived from an EMBL/GenBank/DDBJ whole genome shotgun (WGS) entry which is preliminary data.</text>
</comment>
<sequence>MREFCLGVGDVAPCVAGKCSNSLFIWLPLRLLLPKHGRYRNSGRRRHELSATVLPDGRRGMVMHRVKGAFRTDWNVSLDDVMAKFGITNLRVLLAQLHEHVRILTTTDGETVAVVEKKETAHVTDLVNRTKKKGKTKKKKHQPTFQRRIVHYPPSSTPFRSTRGTRSWIREEGDRSRHGPRQQNEEEGQDQEEEAPADVPEKNRPLPAQFHTVPLNEEDEIVDEIVFTIYQRANEGIIDFSKNIKGLKLPESPEKLLDRMLMKYDRHFIFELNAKGIFVNPDQENPMY</sequence>
<dbReference type="EMBL" id="AZBU02000011">
    <property type="protein sequence ID" value="TKR61081.1"/>
    <property type="molecule type" value="Genomic_DNA"/>
</dbReference>
<name>A0A4U5LXV1_STECR</name>
<evidence type="ECO:0000256" key="1">
    <source>
        <dbReference type="SAM" id="MobiDB-lite"/>
    </source>
</evidence>
<evidence type="ECO:0000313" key="2">
    <source>
        <dbReference type="EMBL" id="TKR61081.1"/>
    </source>
</evidence>
<keyword evidence="3" id="KW-1185">Reference proteome</keyword>
<proteinExistence type="predicted"/>
<protein>
    <submittedName>
        <fullName evidence="2">Uncharacterized protein</fullName>
    </submittedName>
</protein>
<reference evidence="2 3" key="2">
    <citation type="journal article" date="2019" name="G3 (Bethesda)">
        <title>Hybrid Assembly of the Genome of the Entomopathogenic Nematode Steinernema carpocapsae Identifies the X-Chromosome.</title>
        <authorList>
            <person name="Serra L."/>
            <person name="Macchietto M."/>
            <person name="Macias-Munoz A."/>
            <person name="McGill C.J."/>
            <person name="Rodriguez I.M."/>
            <person name="Rodriguez B."/>
            <person name="Murad R."/>
            <person name="Mortazavi A."/>
        </authorList>
    </citation>
    <scope>NUCLEOTIDE SEQUENCE [LARGE SCALE GENOMIC DNA]</scope>
    <source>
        <strain evidence="2 3">ALL</strain>
    </source>
</reference>
<evidence type="ECO:0000313" key="3">
    <source>
        <dbReference type="Proteomes" id="UP000298663"/>
    </source>
</evidence>
<dbReference type="Proteomes" id="UP000298663">
    <property type="component" value="Unassembled WGS sequence"/>
</dbReference>
<organism evidence="2 3">
    <name type="scientific">Steinernema carpocapsae</name>
    <name type="common">Entomopathogenic nematode</name>
    <dbReference type="NCBI Taxonomy" id="34508"/>
    <lineage>
        <taxon>Eukaryota</taxon>
        <taxon>Metazoa</taxon>
        <taxon>Ecdysozoa</taxon>
        <taxon>Nematoda</taxon>
        <taxon>Chromadorea</taxon>
        <taxon>Rhabditida</taxon>
        <taxon>Tylenchina</taxon>
        <taxon>Panagrolaimomorpha</taxon>
        <taxon>Strongyloidoidea</taxon>
        <taxon>Steinernematidae</taxon>
        <taxon>Steinernema</taxon>
    </lineage>
</organism>
<reference evidence="2 3" key="1">
    <citation type="journal article" date="2015" name="Genome Biol.">
        <title>Comparative genomics of Steinernema reveals deeply conserved gene regulatory networks.</title>
        <authorList>
            <person name="Dillman A.R."/>
            <person name="Macchietto M."/>
            <person name="Porter C.F."/>
            <person name="Rogers A."/>
            <person name="Williams B."/>
            <person name="Antoshechkin I."/>
            <person name="Lee M.M."/>
            <person name="Goodwin Z."/>
            <person name="Lu X."/>
            <person name="Lewis E.E."/>
            <person name="Goodrich-Blair H."/>
            <person name="Stock S.P."/>
            <person name="Adams B.J."/>
            <person name="Sternberg P.W."/>
            <person name="Mortazavi A."/>
        </authorList>
    </citation>
    <scope>NUCLEOTIDE SEQUENCE [LARGE SCALE GENOMIC DNA]</scope>
    <source>
        <strain evidence="2 3">ALL</strain>
    </source>
</reference>
<dbReference type="AlphaFoldDB" id="A0A4U5LXV1"/>
<gene>
    <name evidence="2" type="ORF">L596_028241</name>
</gene>
<feature type="compositionally biased region" description="Basic and acidic residues" evidence="1">
    <location>
        <begin position="168"/>
        <end position="177"/>
    </location>
</feature>
<accession>A0A4U5LXV1</accession>
<feature type="compositionally biased region" description="Acidic residues" evidence="1">
    <location>
        <begin position="185"/>
        <end position="196"/>
    </location>
</feature>
<feature type="compositionally biased region" description="Basic residues" evidence="1">
    <location>
        <begin position="129"/>
        <end position="142"/>
    </location>
</feature>